<sequence length="347" mass="41477">MNKFVIKLSILILVFPFLNLFFTVISDIDSTDKNKEITISDIFEAGTTGKFQLIENYFERKFPLRNWLIQKYNYFVWFVLDSSPKRRVVKGNDNWIFVFLGNNGLGGRDSSFDEKEFWEYRHGLDRINNFCVKNHIHFYTAVVPEKFNIYSEYLKPQHNATIKRDKYFRIYADTVLNLRKTVFFHKELFEAKAENQVYYKTDTHWNNKGAFLASKKLISVINRDFPSVPNLSERDFDVFYRESAGKDLGDFLSLSKYLKDEEYIYIPKKRISDRVNKLKILVIHDSYFYSMKPFFDLSFSQVDSFNFVQNENVEPLIELLKNKPDIVLFVTLERHIGDYDRRIYKIF</sequence>
<keyword evidence="4" id="KW-0732">Signal</keyword>
<evidence type="ECO:0000256" key="3">
    <source>
        <dbReference type="ARBA" id="ARBA00022679"/>
    </source>
</evidence>
<dbReference type="InterPro" id="IPR031811">
    <property type="entry name" value="ALGX/ALGJ_SGNH-like"/>
</dbReference>
<dbReference type="Proteomes" id="UP000298263">
    <property type="component" value="Unassembled WGS sequence"/>
</dbReference>
<evidence type="ECO:0000256" key="5">
    <source>
        <dbReference type="ARBA" id="ARBA00022764"/>
    </source>
</evidence>
<comment type="subcellular location">
    <subcellularLocation>
        <location evidence="1">Periplasm</location>
    </subcellularLocation>
</comment>
<dbReference type="GO" id="GO:0042121">
    <property type="term" value="P:alginic acid biosynthetic process"/>
    <property type="evidence" value="ECO:0007669"/>
    <property type="project" value="UniProtKB-UniPathway"/>
</dbReference>
<evidence type="ECO:0000256" key="4">
    <source>
        <dbReference type="ARBA" id="ARBA00022729"/>
    </source>
</evidence>
<feature type="domain" description="AlgX/AlgJ SGNH hydrolase-like" evidence="7">
    <location>
        <begin position="88"/>
        <end position="259"/>
    </location>
</feature>
<comment type="pathway">
    <text evidence="2">Glycan biosynthesis; alginate biosynthesis.</text>
</comment>
<keyword evidence="3" id="KW-0808">Transferase</keyword>
<dbReference type="UniPathway" id="UPA00286"/>
<evidence type="ECO:0000256" key="6">
    <source>
        <dbReference type="ARBA" id="ARBA00022841"/>
    </source>
</evidence>
<keyword evidence="6" id="KW-0016">Alginate biosynthesis</keyword>
<evidence type="ECO:0000313" key="8">
    <source>
        <dbReference type="EMBL" id="TGL90241.1"/>
    </source>
</evidence>
<reference evidence="8" key="1">
    <citation type="journal article" date="2019" name="PLoS Negl. Trop. Dis.">
        <title>Revisiting the worldwide diversity of Leptospira species in the environment.</title>
        <authorList>
            <person name="Vincent A.T."/>
            <person name="Schiettekatte O."/>
            <person name="Bourhy P."/>
            <person name="Veyrier F.J."/>
            <person name="Picardeau M."/>
        </authorList>
    </citation>
    <scope>NUCLEOTIDE SEQUENCE [LARGE SCALE GENOMIC DNA]</scope>
    <source>
        <strain evidence="8">201702422</strain>
    </source>
</reference>
<evidence type="ECO:0000259" key="7">
    <source>
        <dbReference type="Pfam" id="PF16822"/>
    </source>
</evidence>
<keyword evidence="5" id="KW-0574">Periplasm</keyword>
<dbReference type="Pfam" id="PF16822">
    <property type="entry name" value="ALGX"/>
    <property type="match status" value="1"/>
</dbReference>
<dbReference type="GO" id="GO:0042597">
    <property type="term" value="C:periplasmic space"/>
    <property type="evidence" value="ECO:0007669"/>
    <property type="project" value="UniProtKB-SubCell"/>
</dbReference>
<protein>
    <submittedName>
        <fullName evidence="8">Alginate biosynthesis protein</fullName>
    </submittedName>
</protein>
<keyword evidence="9" id="KW-1185">Reference proteome</keyword>
<evidence type="ECO:0000256" key="2">
    <source>
        <dbReference type="ARBA" id="ARBA00005182"/>
    </source>
</evidence>
<gene>
    <name evidence="8" type="ORF">EHQ69_09825</name>
</gene>
<dbReference type="EMBL" id="RQGP01000022">
    <property type="protein sequence ID" value="TGL90241.1"/>
    <property type="molecule type" value="Genomic_DNA"/>
</dbReference>
<evidence type="ECO:0000256" key="1">
    <source>
        <dbReference type="ARBA" id="ARBA00004418"/>
    </source>
</evidence>
<evidence type="ECO:0000313" key="9">
    <source>
        <dbReference type="Proteomes" id="UP000298263"/>
    </source>
</evidence>
<name>A0A4Z1ACC8_9LEPT</name>
<organism evidence="8 9">
    <name type="scientific">Leptospira congkakensis</name>
    <dbReference type="NCBI Taxonomy" id="2484932"/>
    <lineage>
        <taxon>Bacteria</taxon>
        <taxon>Pseudomonadati</taxon>
        <taxon>Spirochaetota</taxon>
        <taxon>Spirochaetia</taxon>
        <taxon>Leptospirales</taxon>
        <taxon>Leptospiraceae</taxon>
        <taxon>Leptospira</taxon>
    </lineage>
</organism>
<dbReference type="AlphaFoldDB" id="A0A4Z1ACC8"/>
<dbReference type="GO" id="GO:0016740">
    <property type="term" value="F:transferase activity"/>
    <property type="evidence" value="ECO:0007669"/>
    <property type="project" value="UniProtKB-KW"/>
</dbReference>
<dbReference type="RefSeq" id="WP_135583248.1">
    <property type="nucleotide sequence ID" value="NZ_RQGO01000005.1"/>
</dbReference>
<proteinExistence type="predicted"/>
<dbReference type="OrthoDB" id="175771at2"/>
<comment type="caution">
    <text evidence="8">The sequence shown here is derived from an EMBL/GenBank/DDBJ whole genome shotgun (WGS) entry which is preliminary data.</text>
</comment>
<accession>A0A4Z1ACC8</accession>